<comment type="similarity">
    <text evidence="1 4">Belongs to the glycerate kinase type-1 family.</text>
</comment>
<evidence type="ECO:0000256" key="4">
    <source>
        <dbReference type="PIRNR" id="PIRNR006078"/>
    </source>
</evidence>
<evidence type="ECO:0000256" key="3">
    <source>
        <dbReference type="ARBA" id="ARBA00022777"/>
    </source>
</evidence>
<dbReference type="Proteomes" id="UP000557307">
    <property type="component" value="Unassembled WGS sequence"/>
</dbReference>
<dbReference type="EC" id="2.7.1.31" evidence="5"/>
<dbReference type="InterPro" id="IPR018197">
    <property type="entry name" value="Glycerate_kinase_RE-like"/>
</dbReference>
<keyword evidence="2 4" id="KW-0808">Transferase</keyword>
<dbReference type="Gene3D" id="3.90.1510.10">
    <property type="entry name" value="Glycerate kinase, domain 2"/>
    <property type="match status" value="1"/>
</dbReference>
<reference evidence="5 6" key="1">
    <citation type="submission" date="2020-08" db="EMBL/GenBank/DDBJ databases">
        <title>Genomic Encyclopedia of Type Strains, Phase IV (KMG-IV): sequencing the most valuable type-strain genomes for metagenomic binning, comparative biology and taxonomic classification.</title>
        <authorList>
            <person name="Goeker M."/>
        </authorList>
    </citation>
    <scope>NUCLEOTIDE SEQUENCE [LARGE SCALE GENOMIC DNA]</scope>
    <source>
        <strain evidence="5 6">DSM 105074</strain>
    </source>
</reference>
<dbReference type="NCBIfam" id="TIGR00045">
    <property type="entry name" value="glycerate kinase"/>
    <property type="match status" value="1"/>
</dbReference>
<dbReference type="Gene3D" id="3.40.50.10350">
    <property type="entry name" value="Glycerate kinase, domain 1"/>
    <property type="match status" value="1"/>
</dbReference>
<dbReference type="RefSeq" id="WP_184175119.1">
    <property type="nucleotide sequence ID" value="NZ_JACHGF010000004.1"/>
</dbReference>
<sequence>MKILLAPDKFKGSLTARQVSQAMANGIQRFDASIETVLHPMADGGEGSLEVLEQLLKPERITLEVPDPLFRPVRASYLWKDQRAYVEMAQASGLELLAPAERNCLYTTTLGTGSLMADALDRGATELYLFIGGSATNDAGLGVARALGYRFLDEDNQEIEPIGKELVRLAAIDTSQLRYDFSQVKVYVVCDVQNVLYGPAGAAYVYGPQKGADAAALRVLDDGLRQVSRVVQADLGITLNNLAGGGAAGGVGAGAVAFLGAEILPGTDTLMQITQFYEQLAEVDLIMTGEGKLDEQTLHGKLVQGVVQAGRQRGIPVAAICGTCTVDKALLYEAGLRQVAEVLPRCKTLQEAMTQAGPVVEELAYEIIKTFRSVGT</sequence>
<dbReference type="PANTHER" id="PTHR21599">
    <property type="entry name" value="GLYCERATE KINASE"/>
    <property type="match status" value="1"/>
</dbReference>
<dbReference type="PANTHER" id="PTHR21599:SF0">
    <property type="entry name" value="GLYCERATE KINASE"/>
    <property type="match status" value="1"/>
</dbReference>
<dbReference type="GO" id="GO:0008887">
    <property type="term" value="F:glycerate kinase activity"/>
    <property type="evidence" value="ECO:0007669"/>
    <property type="project" value="UniProtKB-UniRule"/>
</dbReference>
<dbReference type="EMBL" id="JACHGF010000004">
    <property type="protein sequence ID" value="MBB5285191.1"/>
    <property type="molecule type" value="Genomic_DNA"/>
</dbReference>
<comment type="caution">
    <text evidence="5">The sequence shown here is derived from an EMBL/GenBank/DDBJ whole genome shotgun (WGS) entry which is preliminary data.</text>
</comment>
<evidence type="ECO:0000256" key="2">
    <source>
        <dbReference type="ARBA" id="ARBA00022679"/>
    </source>
</evidence>
<keyword evidence="6" id="KW-1185">Reference proteome</keyword>
<keyword evidence="3 4" id="KW-0418">Kinase</keyword>
<dbReference type="PIRSF" id="PIRSF006078">
    <property type="entry name" value="GlxK"/>
    <property type="match status" value="1"/>
</dbReference>
<dbReference type="InterPro" id="IPR036129">
    <property type="entry name" value="Glycerate_kinase_sf"/>
</dbReference>
<name>A0A840TNC6_9BACT</name>
<evidence type="ECO:0000313" key="5">
    <source>
        <dbReference type="EMBL" id="MBB5285191.1"/>
    </source>
</evidence>
<organism evidence="5 6">
    <name type="scientific">Rhabdobacter roseus</name>
    <dbReference type="NCBI Taxonomy" id="1655419"/>
    <lineage>
        <taxon>Bacteria</taxon>
        <taxon>Pseudomonadati</taxon>
        <taxon>Bacteroidota</taxon>
        <taxon>Cytophagia</taxon>
        <taxon>Cytophagales</taxon>
        <taxon>Cytophagaceae</taxon>
        <taxon>Rhabdobacter</taxon>
    </lineage>
</organism>
<accession>A0A840TNC6</accession>
<dbReference type="InterPro" id="IPR018193">
    <property type="entry name" value="Glyc_kinase_flavodox-like_fold"/>
</dbReference>
<dbReference type="InterPro" id="IPR004381">
    <property type="entry name" value="Glycerate_kinase"/>
</dbReference>
<protein>
    <submittedName>
        <fullName evidence="5">Glycerate kinase</fullName>
        <ecNumber evidence="5">2.7.1.31</ecNumber>
    </submittedName>
</protein>
<dbReference type="GO" id="GO:0031388">
    <property type="term" value="P:organic acid phosphorylation"/>
    <property type="evidence" value="ECO:0007669"/>
    <property type="project" value="UniProtKB-UniRule"/>
</dbReference>
<gene>
    <name evidence="5" type="ORF">HNQ92_003339</name>
</gene>
<proteinExistence type="inferred from homology"/>
<dbReference type="AlphaFoldDB" id="A0A840TNC6"/>
<evidence type="ECO:0000256" key="1">
    <source>
        <dbReference type="ARBA" id="ARBA00006284"/>
    </source>
</evidence>
<dbReference type="Pfam" id="PF02595">
    <property type="entry name" value="Gly_kinase"/>
    <property type="match status" value="1"/>
</dbReference>
<evidence type="ECO:0000313" key="6">
    <source>
        <dbReference type="Proteomes" id="UP000557307"/>
    </source>
</evidence>
<dbReference type="SUPFAM" id="SSF110738">
    <property type="entry name" value="Glycerate kinase I"/>
    <property type="match status" value="1"/>
</dbReference>